<reference evidence="1" key="3">
    <citation type="submission" date="2025-09" db="UniProtKB">
        <authorList>
            <consortium name="Ensembl"/>
        </authorList>
    </citation>
    <scope>IDENTIFICATION</scope>
</reference>
<dbReference type="Ensembl" id="ENSUAMT00000018738.1">
    <property type="protein sequence ID" value="ENSUAMP00000016735.1"/>
    <property type="gene ID" value="ENSUAMG00000013299.1"/>
</dbReference>
<accession>A0A452RDF8</accession>
<reference evidence="2" key="1">
    <citation type="submission" date="2016-06" db="EMBL/GenBank/DDBJ databases">
        <title>De novo assembly and RNA-Seq shows season-dependent expression and editing in black bear kidneys.</title>
        <authorList>
            <person name="Korstanje R."/>
            <person name="Srivastava A."/>
            <person name="Sarsani V.K."/>
            <person name="Sheehan S.M."/>
            <person name="Seger R.L."/>
            <person name="Barter M.E."/>
            <person name="Lindqvist C."/>
            <person name="Brody L.C."/>
            <person name="Mullikin J.C."/>
        </authorList>
    </citation>
    <scope>NUCLEOTIDE SEQUENCE [LARGE SCALE GENOMIC DNA]</scope>
</reference>
<evidence type="ECO:0008006" key="3">
    <source>
        <dbReference type="Google" id="ProtNLM"/>
    </source>
</evidence>
<name>A0A452RDF8_URSAM</name>
<dbReference type="GeneTree" id="ENSGT01030000240068"/>
<evidence type="ECO:0000313" key="2">
    <source>
        <dbReference type="Proteomes" id="UP000291022"/>
    </source>
</evidence>
<reference evidence="1" key="2">
    <citation type="submission" date="2025-08" db="UniProtKB">
        <authorList>
            <consortium name="Ensembl"/>
        </authorList>
    </citation>
    <scope>IDENTIFICATION</scope>
</reference>
<organism evidence="1 2">
    <name type="scientific">Ursus americanus</name>
    <name type="common">American black bear</name>
    <name type="synonym">Euarctos americanus</name>
    <dbReference type="NCBI Taxonomy" id="9643"/>
    <lineage>
        <taxon>Eukaryota</taxon>
        <taxon>Metazoa</taxon>
        <taxon>Chordata</taxon>
        <taxon>Craniata</taxon>
        <taxon>Vertebrata</taxon>
        <taxon>Euteleostomi</taxon>
        <taxon>Mammalia</taxon>
        <taxon>Eutheria</taxon>
        <taxon>Laurasiatheria</taxon>
        <taxon>Carnivora</taxon>
        <taxon>Caniformia</taxon>
        <taxon>Ursidae</taxon>
        <taxon>Ursus</taxon>
    </lineage>
</organism>
<evidence type="ECO:0000313" key="1">
    <source>
        <dbReference type="Ensembl" id="ENSUAMP00000016735.1"/>
    </source>
</evidence>
<dbReference type="AlphaFoldDB" id="A0A452RDF8"/>
<dbReference type="Proteomes" id="UP000291022">
    <property type="component" value="Unassembled WGS sequence"/>
</dbReference>
<dbReference type="OMA" id="NSYPEMP"/>
<proteinExistence type="predicted"/>
<protein>
    <recommendedName>
        <fullName evidence="3">Translocase of outer membrane 7 kDa subunit homolog</fullName>
    </recommendedName>
</protein>
<keyword evidence="2" id="KW-1185">Reference proteome</keyword>
<sequence length="52" mass="6019">MGRLSQRAKGREKGGQPLYPLLGFFPLVISLEFKRNTYPEMPEPTVLSLLWR</sequence>